<proteinExistence type="predicted"/>
<evidence type="ECO:0000313" key="2">
    <source>
        <dbReference type="EMBL" id="BDR55651.1"/>
    </source>
</evidence>
<dbReference type="EMBL" id="AP026801">
    <property type="protein sequence ID" value="BDR55651.1"/>
    <property type="molecule type" value="Genomic_DNA"/>
</dbReference>
<keyword evidence="3" id="KW-1185">Reference proteome</keyword>
<name>A0AAU9DBV6_9LACO</name>
<dbReference type="AlphaFoldDB" id="A0AAU9DBV6"/>
<dbReference type="RefSeq" id="WP_317697148.1">
    <property type="nucleotide sequence ID" value="NZ_AP026801.1"/>
</dbReference>
<dbReference type="Proteomes" id="UP001321804">
    <property type="component" value="Chromosome"/>
</dbReference>
<organism evidence="2 3">
    <name type="scientific">Xylocopilactobacillus apis</name>
    <dbReference type="NCBI Taxonomy" id="2932183"/>
    <lineage>
        <taxon>Bacteria</taxon>
        <taxon>Bacillati</taxon>
        <taxon>Bacillota</taxon>
        <taxon>Bacilli</taxon>
        <taxon>Lactobacillales</taxon>
        <taxon>Lactobacillaceae</taxon>
        <taxon>Xylocopilactobacillus</taxon>
    </lineage>
</organism>
<accession>A0AAU9DBV6</accession>
<sequence>MKRKILDILFIFLTFLGISSTANAAVQNVTPYTGYLAYVRNYGIRLYKNSGVPSNTYLLHGTAWKISAKNVDTLGRTWCRVGNDQWVPQSNITLKNPNYSTVLTISAHGKKTKSYTLYHSPSRLSPIKNGLVNKKVAVGSSWKVTQSATNGAEIWYNLGGNQWISGMYTTMPATAGPSNAPTITFK</sequence>
<feature type="signal peptide" evidence="1">
    <location>
        <begin position="1"/>
        <end position="24"/>
    </location>
</feature>
<evidence type="ECO:0000256" key="1">
    <source>
        <dbReference type="SAM" id="SignalP"/>
    </source>
</evidence>
<evidence type="ECO:0000313" key="3">
    <source>
        <dbReference type="Proteomes" id="UP001321804"/>
    </source>
</evidence>
<gene>
    <name evidence="2" type="ORF">KIMC2_02130</name>
</gene>
<reference evidence="2 3" key="1">
    <citation type="journal article" date="2023" name="Microbiol. Spectr.">
        <title>Symbiosis of Carpenter Bees with Uncharacterized Lactic Acid Bacteria Showing NAD Auxotrophy.</title>
        <authorList>
            <person name="Kawasaki S."/>
            <person name="Ozawa K."/>
            <person name="Mori T."/>
            <person name="Yamamoto A."/>
            <person name="Ito M."/>
            <person name="Ohkuma M."/>
            <person name="Sakamoto M."/>
            <person name="Matsutani M."/>
        </authorList>
    </citation>
    <scope>NUCLEOTIDE SEQUENCE [LARGE SCALE GENOMIC DNA]</scope>
    <source>
        <strain evidence="2 3">KimC2</strain>
    </source>
</reference>
<feature type="chain" id="PRO_5043829593" description="Surface layer protein A domain-containing protein" evidence="1">
    <location>
        <begin position="25"/>
        <end position="186"/>
    </location>
</feature>
<keyword evidence="1" id="KW-0732">Signal</keyword>
<protein>
    <recommendedName>
        <fullName evidence="4">Surface layer protein A domain-containing protein</fullName>
    </recommendedName>
</protein>
<dbReference type="KEGG" id="xak:KIMC2_02130"/>
<evidence type="ECO:0008006" key="4">
    <source>
        <dbReference type="Google" id="ProtNLM"/>
    </source>
</evidence>